<dbReference type="InterPro" id="IPR014795">
    <property type="entry name" value="TacA_1-like"/>
</dbReference>
<name>A0ABW0SZP2_9GAMM</name>
<keyword evidence="3" id="KW-0805">Transcription regulation</keyword>
<dbReference type="EMBL" id="JBHSNG010000019">
    <property type="protein sequence ID" value="MFC5582482.1"/>
    <property type="molecule type" value="Genomic_DNA"/>
</dbReference>
<evidence type="ECO:0000256" key="1">
    <source>
        <dbReference type="ARBA" id="ARBA00022491"/>
    </source>
</evidence>
<evidence type="ECO:0000256" key="3">
    <source>
        <dbReference type="ARBA" id="ARBA00023015"/>
    </source>
</evidence>
<dbReference type="InterPro" id="IPR010985">
    <property type="entry name" value="Ribbon_hlx_hlx"/>
</dbReference>
<reference evidence="8" key="1">
    <citation type="journal article" date="2019" name="Int. J. Syst. Evol. Microbiol.">
        <title>The Global Catalogue of Microorganisms (GCM) 10K type strain sequencing project: providing services to taxonomists for standard genome sequencing and annotation.</title>
        <authorList>
            <consortium name="The Broad Institute Genomics Platform"/>
            <consortium name="The Broad Institute Genome Sequencing Center for Infectious Disease"/>
            <person name="Wu L."/>
            <person name="Ma J."/>
        </authorList>
    </citation>
    <scope>NUCLEOTIDE SEQUENCE [LARGE SCALE GENOMIC DNA]</scope>
    <source>
        <strain evidence="8">CGMCC 1.13587</strain>
    </source>
</reference>
<evidence type="ECO:0000256" key="4">
    <source>
        <dbReference type="ARBA" id="ARBA00023125"/>
    </source>
</evidence>
<protein>
    <submittedName>
        <fullName evidence="7">DUF1778 domain-containing protein</fullName>
    </submittedName>
</protein>
<dbReference type="Gene3D" id="1.20.5.780">
    <property type="entry name" value="Single helix bin"/>
    <property type="match status" value="1"/>
</dbReference>
<evidence type="ECO:0000256" key="6">
    <source>
        <dbReference type="ARBA" id="ARBA00049988"/>
    </source>
</evidence>
<comment type="similarity">
    <text evidence="6">Belongs to the TacA antitoxin family.</text>
</comment>
<dbReference type="RefSeq" id="WP_377328612.1">
    <property type="nucleotide sequence ID" value="NZ_JBHSNG010000019.1"/>
</dbReference>
<sequence>MTAPTAIREKTINLRATPAQKLLIERAAEATGTTRTAFVLDAILQRAEAVLADRTRFVLSDTQLKRFEKALDAPLPAPDALRRLMARQPRWSR</sequence>
<keyword evidence="1" id="KW-0678">Repressor</keyword>
<dbReference type="PANTHER" id="PTHR35401:SF1">
    <property type="entry name" value="CYTOPLASMIC PROTEIN"/>
    <property type="match status" value="1"/>
</dbReference>
<keyword evidence="2" id="KW-1277">Toxin-antitoxin system</keyword>
<proteinExistence type="inferred from homology"/>
<evidence type="ECO:0000313" key="8">
    <source>
        <dbReference type="Proteomes" id="UP001596111"/>
    </source>
</evidence>
<keyword evidence="4" id="KW-0238">DNA-binding</keyword>
<gene>
    <name evidence="7" type="ORF">ACFPPB_15280</name>
</gene>
<keyword evidence="8" id="KW-1185">Reference proteome</keyword>
<dbReference type="SUPFAM" id="SSF47598">
    <property type="entry name" value="Ribbon-helix-helix"/>
    <property type="match status" value="1"/>
</dbReference>
<evidence type="ECO:0000256" key="5">
    <source>
        <dbReference type="ARBA" id="ARBA00023163"/>
    </source>
</evidence>
<accession>A0ABW0SZP2</accession>
<dbReference type="Proteomes" id="UP001596111">
    <property type="component" value="Unassembled WGS sequence"/>
</dbReference>
<evidence type="ECO:0000256" key="2">
    <source>
        <dbReference type="ARBA" id="ARBA00022649"/>
    </source>
</evidence>
<organism evidence="7 8">
    <name type="scientific">Rhodanobacter terrae</name>
    <dbReference type="NCBI Taxonomy" id="418647"/>
    <lineage>
        <taxon>Bacteria</taxon>
        <taxon>Pseudomonadati</taxon>
        <taxon>Pseudomonadota</taxon>
        <taxon>Gammaproteobacteria</taxon>
        <taxon>Lysobacterales</taxon>
        <taxon>Rhodanobacteraceae</taxon>
        <taxon>Rhodanobacter</taxon>
    </lineage>
</organism>
<comment type="caution">
    <text evidence="7">The sequence shown here is derived from an EMBL/GenBank/DDBJ whole genome shotgun (WGS) entry which is preliminary data.</text>
</comment>
<dbReference type="PANTHER" id="PTHR35401">
    <property type="entry name" value="COPG FAMILY HELIX-TURN-HELIX PROTEIN-RELATED-RELATED"/>
    <property type="match status" value="1"/>
</dbReference>
<evidence type="ECO:0000313" key="7">
    <source>
        <dbReference type="EMBL" id="MFC5582482.1"/>
    </source>
</evidence>
<keyword evidence="5" id="KW-0804">Transcription</keyword>
<dbReference type="Pfam" id="PF08681">
    <property type="entry name" value="TacA1"/>
    <property type="match status" value="1"/>
</dbReference>